<evidence type="ECO:0000256" key="4">
    <source>
        <dbReference type="ARBA" id="ARBA00022679"/>
    </source>
</evidence>
<keyword evidence="5" id="KW-0378">Hydrolase</keyword>
<organism evidence="12 13">
    <name type="scientific">Kutzneria kofuensis</name>
    <dbReference type="NCBI Taxonomy" id="103725"/>
    <lineage>
        <taxon>Bacteria</taxon>
        <taxon>Bacillati</taxon>
        <taxon>Actinomycetota</taxon>
        <taxon>Actinomycetes</taxon>
        <taxon>Pseudonocardiales</taxon>
        <taxon>Pseudonocardiaceae</taxon>
        <taxon>Kutzneria</taxon>
    </lineage>
</organism>
<keyword evidence="1 12" id="KW-0121">Carboxypeptidase</keyword>
<dbReference type="GO" id="GO:0030288">
    <property type="term" value="C:outer membrane-bounded periplasmic space"/>
    <property type="evidence" value="ECO:0007669"/>
    <property type="project" value="TreeGrafter"/>
</dbReference>
<keyword evidence="13" id="KW-1185">Reference proteome</keyword>
<protein>
    <submittedName>
        <fullName evidence="12">Membrane peptidoglycan carboxypeptidase</fullName>
    </submittedName>
</protein>
<comment type="caution">
    <text evidence="12">The sequence shown here is derived from an EMBL/GenBank/DDBJ whole genome shotgun (WGS) entry which is preliminary data.</text>
</comment>
<evidence type="ECO:0000256" key="8">
    <source>
        <dbReference type="ARBA" id="ARBA00049902"/>
    </source>
</evidence>
<dbReference type="GO" id="GO:0006508">
    <property type="term" value="P:proteolysis"/>
    <property type="evidence" value="ECO:0007669"/>
    <property type="project" value="UniProtKB-KW"/>
</dbReference>
<evidence type="ECO:0000256" key="9">
    <source>
        <dbReference type="SAM" id="Phobius"/>
    </source>
</evidence>
<dbReference type="InterPro" id="IPR050396">
    <property type="entry name" value="Glycosyltr_51/Transpeptidase"/>
</dbReference>
<evidence type="ECO:0000256" key="5">
    <source>
        <dbReference type="ARBA" id="ARBA00022801"/>
    </source>
</evidence>
<dbReference type="InterPro" id="IPR001264">
    <property type="entry name" value="Glyco_trans_51"/>
</dbReference>
<keyword evidence="9" id="KW-0812">Transmembrane</keyword>
<name>A0A7W9NE90_9PSEU</name>
<evidence type="ECO:0000259" key="11">
    <source>
        <dbReference type="Pfam" id="PF00912"/>
    </source>
</evidence>
<dbReference type="Gene3D" id="1.10.3810.10">
    <property type="entry name" value="Biosynthetic peptidoglycan transglycosylase-like"/>
    <property type="match status" value="1"/>
</dbReference>
<reference evidence="12 13" key="1">
    <citation type="submission" date="2020-08" db="EMBL/GenBank/DDBJ databases">
        <title>Sequencing the genomes of 1000 actinobacteria strains.</title>
        <authorList>
            <person name="Klenk H.-P."/>
        </authorList>
    </citation>
    <scope>NUCLEOTIDE SEQUENCE [LARGE SCALE GENOMIC DNA]</scope>
    <source>
        <strain evidence="12 13">DSM 43851</strain>
    </source>
</reference>
<feature type="transmembrane region" description="Helical" evidence="9">
    <location>
        <begin position="24"/>
        <end position="47"/>
    </location>
</feature>
<evidence type="ECO:0000259" key="10">
    <source>
        <dbReference type="Pfam" id="PF00905"/>
    </source>
</evidence>
<evidence type="ECO:0000256" key="7">
    <source>
        <dbReference type="ARBA" id="ARBA00034000"/>
    </source>
</evidence>
<dbReference type="GO" id="GO:0008658">
    <property type="term" value="F:penicillin binding"/>
    <property type="evidence" value="ECO:0007669"/>
    <property type="project" value="InterPro"/>
</dbReference>
<comment type="catalytic activity">
    <reaction evidence="8">
        <text>[GlcNAc-(1-&gt;4)-Mur2Ac(oyl-L-Ala-gamma-D-Glu-L-Lys-D-Ala-D-Ala)](n)-di-trans,octa-cis-undecaprenyl diphosphate + beta-D-GlcNAc-(1-&gt;4)-Mur2Ac(oyl-L-Ala-gamma-D-Glu-L-Lys-D-Ala-D-Ala)-di-trans,octa-cis-undecaprenyl diphosphate = [GlcNAc-(1-&gt;4)-Mur2Ac(oyl-L-Ala-gamma-D-Glu-L-Lys-D-Ala-D-Ala)](n+1)-di-trans,octa-cis-undecaprenyl diphosphate + di-trans,octa-cis-undecaprenyl diphosphate + H(+)</text>
        <dbReference type="Rhea" id="RHEA:23708"/>
        <dbReference type="Rhea" id="RHEA-COMP:9602"/>
        <dbReference type="Rhea" id="RHEA-COMP:9603"/>
        <dbReference type="ChEBI" id="CHEBI:15378"/>
        <dbReference type="ChEBI" id="CHEBI:58405"/>
        <dbReference type="ChEBI" id="CHEBI:60033"/>
        <dbReference type="ChEBI" id="CHEBI:78435"/>
        <dbReference type="EC" id="2.4.99.28"/>
    </reaction>
</comment>
<dbReference type="GO" id="GO:0008955">
    <property type="term" value="F:peptidoglycan glycosyltransferase activity"/>
    <property type="evidence" value="ECO:0007669"/>
    <property type="project" value="UniProtKB-EC"/>
</dbReference>
<dbReference type="PANTHER" id="PTHR32282">
    <property type="entry name" value="BINDING PROTEIN TRANSPEPTIDASE, PUTATIVE-RELATED"/>
    <property type="match status" value="1"/>
</dbReference>
<dbReference type="GO" id="GO:0009252">
    <property type="term" value="P:peptidoglycan biosynthetic process"/>
    <property type="evidence" value="ECO:0007669"/>
    <property type="project" value="TreeGrafter"/>
</dbReference>
<dbReference type="GO" id="GO:0009002">
    <property type="term" value="F:serine-type D-Ala-D-Ala carboxypeptidase activity"/>
    <property type="evidence" value="ECO:0007669"/>
    <property type="project" value="UniProtKB-EC"/>
</dbReference>
<accession>A0A7W9NE90</accession>
<evidence type="ECO:0000256" key="6">
    <source>
        <dbReference type="ARBA" id="ARBA00023268"/>
    </source>
</evidence>
<keyword evidence="4" id="KW-0808">Transferase</keyword>
<dbReference type="Proteomes" id="UP000585638">
    <property type="component" value="Unassembled WGS sequence"/>
</dbReference>
<dbReference type="InterPro" id="IPR023346">
    <property type="entry name" value="Lysozyme-like_dom_sf"/>
</dbReference>
<feature type="domain" description="Glycosyl transferase family 51" evidence="11">
    <location>
        <begin position="115"/>
        <end position="221"/>
    </location>
</feature>
<dbReference type="SUPFAM" id="SSF56601">
    <property type="entry name" value="beta-lactamase/transpeptidase-like"/>
    <property type="match status" value="1"/>
</dbReference>
<dbReference type="RefSeq" id="WP_184857845.1">
    <property type="nucleotide sequence ID" value="NZ_BAAAWY010000013.1"/>
</dbReference>
<keyword evidence="2" id="KW-0645">Protease</keyword>
<feature type="domain" description="Penicillin-binding protein transpeptidase" evidence="10">
    <location>
        <begin position="311"/>
        <end position="567"/>
    </location>
</feature>
<dbReference type="EMBL" id="JACHIR010000001">
    <property type="protein sequence ID" value="MBB5889149.1"/>
    <property type="molecule type" value="Genomic_DNA"/>
</dbReference>
<keyword evidence="3" id="KW-0328">Glycosyltransferase</keyword>
<dbReference type="SUPFAM" id="SSF53955">
    <property type="entry name" value="Lysozyme-like"/>
    <property type="match status" value="1"/>
</dbReference>
<evidence type="ECO:0000256" key="3">
    <source>
        <dbReference type="ARBA" id="ARBA00022676"/>
    </source>
</evidence>
<evidence type="ECO:0000256" key="2">
    <source>
        <dbReference type="ARBA" id="ARBA00022670"/>
    </source>
</evidence>
<keyword evidence="9" id="KW-0472">Membrane</keyword>
<keyword evidence="6" id="KW-0511">Multifunctional enzyme</keyword>
<evidence type="ECO:0000256" key="1">
    <source>
        <dbReference type="ARBA" id="ARBA00022645"/>
    </source>
</evidence>
<comment type="catalytic activity">
    <reaction evidence="7">
        <text>Preferential cleavage: (Ac)2-L-Lys-D-Ala-|-D-Ala. Also transpeptidation of peptidyl-alanyl moieties that are N-acyl substituents of D-alanine.</text>
        <dbReference type="EC" id="3.4.16.4"/>
    </reaction>
</comment>
<dbReference type="PANTHER" id="PTHR32282:SF34">
    <property type="entry name" value="PENICILLIN-BINDING PROTEIN 1A"/>
    <property type="match status" value="1"/>
</dbReference>
<evidence type="ECO:0000313" key="13">
    <source>
        <dbReference type="Proteomes" id="UP000585638"/>
    </source>
</evidence>
<sequence length="605" mass="63924">MRGLSGVNEEATHPDINWRRVRRIGYVVAAVIVAVPLIAFGITYAAVGAPDPKAVADQQQTVTLFYADGSVMTTIGPSTGGTRTVVRIEQIPPVVRHAVEAAEDEGFETNIGQGGISTQFVRLATGEDAQSPPQQWVQLVRAIKLGQQQSKDDILAGYLNLVYLGRGAYGIQAAAQAYFGKDVGQLDASEAAFLAGCIDQPARDEDDKWTEQQWSHVLDRMVANGWLGQDERARYPRPPKPIPPTSGSLPPARTFIVRQVLAEAKEQGFDEDALRHSGAQVHTTIDPKAQAMAEVAAQSLKSADPDVGAALVSIDPGTGAIVSWFGGDNPEQAMPDTADTAAQPGPTFQPLVLMAAVRANPQINLSTQYNGTSPVVVGGVQVKNFGGADCGPQCAVADAMKNNTNTVFYKMTDDIGPSQVRNAAFTAGIAPTQIIGGKSGPALVSSDGKQTADIIGSGGYPVRPRDMAQAYATFAAGGKYTPAHFITSIIGTGGNAVYDVKANPKSVPTQVFEPAQAQLVTQSLLSGPGLEGGRQVASKAGATEFLDSPDNSDAWAVGYTPQVVTAVWVGHRKDLAPMKEGVDVPTGIWQRYMNAYLRDKPASQF</sequence>
<dbReference type="InterPro" id="IPR012338">
    <property type="entry name" value="Beta-lactam/transpept-like"/>
</dbReference>
<dbReference type="InterPro" id="IPR036950">
    <property type="entry name" value="PBP_transglycosylase"/>
</dbReference>
<dbReference type="InterPro" id="IPR001460">
    <property type="entry name" value="PCN-bd_Tpept"/>
</dbReference>
<dbReference type="Gene3D" id="3.40.710.10">
    <property type="entry name" value="DD-peptidase/beta-lactamase superfamily"/>
    <property type="match status" value="1"/>
</dbReference>
<dbReference type="AlphaFoldDB" id="A0A7W9NE90"/>
<dbReference type="Pfam" id="PF00912">
    <property type="entry name" value="Transgly"/>
    <property type="match status" value="1"/>
</dbReference>
<evidence type="ECO:0000313" key="12">
    <source>
        <dbReference type="EMBL" id="MBB5889149.1"/>
    </source>
</evidence>
<proteinExistence type="predicted"/>
<dbReference type="Pfam" id="PF00905">
    <property type="entry name" value="Transpeptidase"/>
    <property type="match status" value="1"/>
</dbReference>
<gene>
    <name evidence="12" type="ORF">BJ998_000345</name>
</gene>
<keyword evidence="9" id="KW-1133">Transmembrane helix</keyword>